<dbReference type="SMART" id="SM00354">
    <property type="entry name" value="HTH_LACI"/>
    <property type="match status" value="1"/>
</dbReference>
<keyword evidence="1" id="KW-0805">Transcription regulation</keyword>
<evidence type="ECO:0000256" key="1">
    <source>
        <dbReference type="ARBA" id="ARBA00023015"/>
    </source>
</evidence>
<dbReference type="CDD" id="cd01392">
    <property type="entry name" value="HTH_LacI"/>
    <property type="match status" value="1"/>
</dbReference>
<evidence type="ECO:0000313" key="7">
    <source>
        <dbReference type="Proteomes" id="UP000092596"/>
    </source>
</evidence>
<dbReference type="InterPro" id="IPR028082">
    <property type="entry name" value="Peripla_BP_I"/>
</dbReference>
<accession>A0A1B0ZG23</accession>
<dbReference type="SUPFAM" id="SSF53822">
    <property type="entry name" value="Periplasmic binding protein-like I"/>
    <property type="match status" value="1"/>
</dbReference>
<feature type="region of interest" description="Disordered" evidence="4">
    <location>
        <begin position="317"/>
        <end position="345"/>
    </location>
</feature>
<dbReference type="KEGG" id="dva:DAD186_03370"/>
<organism evidence="6 7">
    <name type="scientific">Dermabacter vaginalis</name>
    <dbReference type="NCBI Taxonomy" id="1630135"/>
    <lineage>
        <taxon>Bacteria</taxon>
        <taxon>Bacillati</taxon>
        <taxon>Actinomycetota</taxon>
        <taxon>Actinomycetes</taxon>
        <taxon>Micrococcales</taxon>
        <taxon>Dermabacteraceae</taxon>
        <taxon>Dermabacter</taxon>
    </lineage>
</organism>
<dbReference type="Pfam" id="PF00356">
    <property type="entry name" value="LacI"/>
    <property type="match status" value="1"/>
</dbReference>
<dbReference type="STRING" id="1630135.DAD186_03370"/>
<proteinExistence type="predicted"/>
<dbReference type="RefSeq" id="WP_065247237.1">
    <property type="nucleotide sequence ID" value="NZ_CP012117.1"/>
</dbReference>
<evidence type="ECO:0000313" key="6">
    <source>
        <dbReference type="EMBL" id="ANP26894.1"/>
    </source>
</evidence>
<feature type="domain" description="HTH lacI-type" evidence="5">
    <location>
        <begin position="17"/>
        <end position="71"/>
    </location>
</feature>
<dbReference type="InterPro" id="IPR010982">
    <property type="entry name" value="Lambda_DNA-bd_dom_sf"/>
</dbReference>
<sequence>MPNEHSATPPRTPARRVTIYDIAKHVGVSPSTASRALHKPGRVSKATEERIKRAAAELGYRANPAARALPTGRTGTIALLVADITNPVSFEIVRGAEREAEKHGYVLVTSEFREDHVKEASRAHSLAPSVDAFVLASSRLDDEAIAKIAALNPVVTINRESPSAFSVLADHEPALRELVRTLAAEGHERLCYLAGPESSWTDARRWSVIEAAAGERGLEAVRLGPNRPTRKAGSAALEAVRATGASAVLAYNDIMAIGLLTAARDARLSVPGDLSITGIDDIFGSDFTAPPLTTIAAPLEDMGAAAIRHVHAALSGEREPGTDTYPTQLLMRGSVGPAPRTKGKK</sequence>
<dbReference type="PANTHER" id="PTHR30146:SF147">
    <property type="entry name" value="HTH-TYPE TRANSCRIPTIONAL REGULATOR DEGA"/>
    <property type="match status" value="1"/>
</dbReference>
<dbReference type="InterPro" id="IPR000843">
    <property type="entry name" value="HTH_LacI"/>
</dbReference>
<dbReference type="Gene3D" id="1.10.260.40">
    <property type="entry name" value="lambda repressor-like DNA-binding domains"/>
    <property type="match status" value="1"/>
</dbReference>
<reference evidence="6 7" key="1">
    <citation type="submission" date="2015-06" db="EMBL/GenBank/DDBJ databases">
        <title>Investigation of pathophysiology for high-risk pregnancy and development of treatment modality based on it.</title>
        <authorList>
            <person name="Kim B.-C."/>
            <person name="Lim S."/>
        </authorList>
    </citation>
    <scope>NUCLEOTIDE SEQUENCE [LARGE SCALE GENOMIC DNA]</scope>
    <source>
        <strain evidence="6 7">AD1-86</strain>
    </source>
</reference>
<dbReference type="AlphaFoldDB" id="A0A1B0ZG23"/>
<evidence type="ECO:0000256" key="4">
    <source>
        <dbReference type="SAM" id="MobiDB-lite"/>
    </source>
</evidence>
<dbReference type="SUPFAM" id="SSF47413">
    <property type="entry name" value="lambda repressor-like DNA-binding domains"/>
    <property type="match status" value="1"/>
</dbReference>
<dbReference type="Gene3D" id="3.40.50.2300">
    <property type="match status" value="2"/>
</dbReference>
<dbReference type="Pfam" id="PF13377">
    <property type="entry name" value="Peripla_BP_3"/>
    <property type="match status" value="1"/>
</dbReference>
<dbReference type="PROSITE" id="PS50932">
    <property type="entry name" value="HTH_LACI_2"/>
    <property type="match status" value="1"/>
</dbReference>
<evidence type="ECO:0000259" key="5">
    <source>
        <dbReference type="PROSITE" id="PS50932"/>
    </source>
</evidence>
<dbReference type="InterPro" id="IPR046335">
    <property type="entry name" value="LacI/GalR-like_sensor"/>
</dbReference>
<keyword evidence="2" id="KW-0238">DNA-binding</keyword>
<protein>
    <recommendedName>
        <fullName evidence="5">HTH lacI-type domain-containing protein</fullName>
    </recommendedName>
</protein>
<gene>
    <name evidence="6" type="ORF">DAD186_03370</name>
</gene>
<name>A0A1B0ZG23_9MICO</name>
<dbReference type="PANTHER" id="PTHR30146">
    <property type="entry name" value="LACI-RELATED TRANSCRIPTIONAL REPRESSOR"/>
    <property type="match status" value="1"/>
</dbReference>
<dbReference type="PROSITE" id="PS00356">
    <property type="entry name" value="HTH_LACI_1"/>
    <property type="match status" value="1"/>
</dbReference>
<dbReference type="Proteomes" id="UP000092596">
    <property type="component" value="Chromosome"/>
</dbReference>
<dbReference type="CDD" id="cd06267">
    <property type="entry name" value="PBP1_LacI_sugar_binding-like"/>
    <property type="match status" value="1"/>
</dbReference>
<evidence type="ECO:0000256" key="3">
    <source>
        <dbReference type="ARBA" id="ARBA00023163"/>
    </source>
</evidence>
<dbReference type="EMBL" id="CP012117">
    <property type="protein sequence ID" value="ANP26894.1"/>
    <property type="molecule type" value="Genomic_DNA"/>
</dbReference>
<keyword evidence="3" id="KW-0804">Transcription</keyword>
<evidence type="ECO:0000256" key="2">
    <source>
        <dbReference type="ARBA" id="ARBA00023125"/>
    </source>
</evidence>
<dbReference type="GO" id="GO:0003700">
    <property type="term" value="F:DNA-binding transcription factor activity"/>
    <property type="evidence" value="ECO:0007669"/>
    <property type="project" value="TreeGrafter"/>
</dbReference>
<dbReference type="GO" id="GO:0000976">
    <property type="term" value="F:transcription cis-regulatory region binding"/>
    <property type="evidence" value="ECO:0007669"/>
    <property type="project" value="TreeGrafter"/>
</dbReference>